<dbReference type="EMBL" id="QGNW01000106">
    <property type="protein sequence ID" value="RVW96560.1"/>
    <property type="molecule type" value="Genomic_DNA"/>
</dbReference>
<evidence type="ECO:0000313" key="2">
    <source>
        <dbReference type="Proteomes" id="UP000288805"/>
    </source>
</evidence>
<protein>
    <submittedName>
        <fullName evidence="1">Uncharacterized protein</fullName>
    </submittedName>
</protein>
<evidence type="ECO:0000313" key="1">
    <source>
        <dbReference type="EMBL" id="RVW96560.1"/>
    </source>
</evidence>
<dbReference type="Gene3D" id="3.90.1300.10">
    <property type="entry name" value="Amidase signature (AS) domain"/>
    <property type="match status" value="1"/>
</dbReference>
<reference evidence="1 2" key="1">
    <citation type="journal article" date="2018" name="PLoS Genet.">
        <title>Population sequencing reveals clonal diversity and ancestral inbreeding in the grapevine cultivar Chardonnay.</title>
        <authorList>
            <person name="Roach M.J."/>
            <person name="Johnson D.L."/>
            <person name="Bohlmann J."/>
            <person name="van Vuuren H.J."/>
            <person name="Jones S.J."/>
            <person name="Pretorius I.S."/>
            <person name="Schmidt S.A."/>
            <person name="Borneman A.R."/>
        </authorList>
    </citation>
    <scope>NUCLEOTIDE SEQUENCE [LARGE SCALE GENOMIC DNA]</scope>
    <source>
        <strain evidence="2">cv. Chardonnay</strain>
        <tissue evidence="1">Leaf</tissue>
    </source>
</reference>
<comment type="caution">
    <text evidence="1">The sequence shown here is derived from an EMBL/GenBank/DDBJ whole genome shotgun (WGS) entry which is preliminary data.</text>
</comment>
<proteinExistence type="predicted"/>
<sequence length="243" mass="27165">MPPPLGDPDRGARHVSSWGVQIELIWTAVRATCRRGVPTCRTVSDAVYVLDAIVGFDPRDSQAIEEASKFIPNGGYKQFFNKDGLTGKRLGVQRGAILVDNLEKENIDIIMDPNECGESTALLAELKLNINGYLRELTSSPVRSLADIIAFNLNSSDLVKTPEKWIIVLFQVMKEVFMASEMTNGIGEEERTTMEMLAILSRDGFEKLMKENELMRLTKGMEPKLIEVAYGFEQPTMIRRPPA</sequence>
<dbReference type="AlphaFoldDB" id="A0A438IIN5"/>
<dbReference type="SUPFAM" id="SSF75304">
    <property type="entry name" value="Amidase signature (AS) enzymes"/>
    <property type="match status" value="1"/>
</dbReference>
<accession>A0A438IIN5</accession>
<dbReference type="InterPro" id="IPR036928">
    <property type="entry name" value="AS_sf"/>
</dbReference>
<organism evidence="1 2">
    <name type="scientific">Vitis vinifera</name>
    <name type="common">Grape</name>
    <dbReference type="NCBI Taxonomy" id="29760"/>
    <lineage>
        <taxon>Eukaryota</taxon>
        <taxon>Viridiplantae</taxon>
        <taxon>Streptophyta</taxon>
        <taxon>Embryophyta</taxon>
        <taxon>Tracheophyta</taxon>
        <taxon>Spermatophyta</taxon>
        <taxon>Magnoliopsida</taxon>
        <taxon>eudicotyledons</taxon>
        <taxon>Gunneridae</taxon>
        <taxon>Pentapetalae</taxon>
        <taxon>rosids</taxon>
        <taxon>Vitales</taxon>
        <taxon>Vitaceae</taxon>
        <taxon>Viteae</taxon>
        <taxon>Vitis</taxon>
    </lineage>
</organism>
<dbReference type="Proteomes" id="UP000288805">
    <property type="component" value="Unassembled WGS sequence"/>
</dbReference>
<dbReference type="PANTHER" id="PTHR42678:SF25">
    <property type="entry name" value="AMIDASE C869.01"/>
    <property type="match status" value="1"/>
</dbReference>
<gene>
    <name evidence="1" type="ORF">CK203_020308</name>
</gene>
<name>A0A438IIN5_VITVI</name>
<dbReference type="PANTHER" id="PTHR42678">
    <property type="entry name" value="AMIDASE"/>
    <property type="match status" value="1"/>
</dbReference>